<gene>
    <name evidence="2" type="ORF">UFOVP597_24</name>
</gene>
<proteinExistence type="predicted"/>
<evidence type="ECO:0000313" key="2">
    <source>
        <dbReference type="EMBL" id="CAB4151568.1"/>
    </source>
</evidence>
<name>A0A6J5MYF3_9CAUD</name>
<protein>
    <submittedName>
        <fullName evidence="2">Essential recombination function protein</fullName>
    </submittedName>
</protein>
<dbReference type="Pfam" id="PF04404">
    <property type="entry name" value="ERF"/>
    <property type="match status" value="1"/>
</dbReference>
<evidence type="ECO:0000256" key="1">
    <source>
        <dbReference type="SAM" id="MobiDB-lite"/>
    </source>
</evidence>
<feature type="compositionally biased region" description="Basic and acidic residues" evidence="1">
    <location>
        <begin position="145"/>
        <end position="162"/>
    </location>
</feature>
<dbReference type="InterPro" id="IPR007499">
    <property type="entry name" value="ERF_bacteria_virus"/>
</dbReference>
<sequence length="214" mass="23804">MANESKKVEIDAYDVLTLIQNELKAPKNQRNNFGKYNYRSCEDIMEALKPILLKHNASVVLSDKIIVIGIPEVVLNPDGTIQKENGRIYIEATCSFVFNGMVIQTTASAREEYSKKGMDSMQLTGATSSYARKYSLNSMFLIDDSKDSDATNTHGKDPEPKKNPIQAPKITPLTDSNIVQAIKEGIQEKVLKLIGSKYSATEIQIQSLKESLNQ</sequence>
<organism evidence="2">
    <name type="scientific">uncultured Caudovirales phage</name>
    <dbReference type="NCBI Taxonomy" id="2100421"/>
    <lineage>
        <taxon>Viruses</taxon>
        <taxon>Duplodnaviria</taxon>
        <taxon>Heunggongvirae</taxon>
        <taxon>Uroviricota</taxon>
        <taxon>Caudoviricetes</taxon>
        <taxon>Peduoviridae</taxon>
        <taxon>Maltschvirus</taxon>
        <taxon>Maltschvirus maltsch</taxon>
    </lineage>
</organism>
<reference evidence="2" key="1">
    <citation type="submission" date="2020-04" db="EMBL/GenBank/DDBJ databases">
        <authorList>
            <person name="Chiriac C."/>
            <person name="Salcher M."/>
            <person name="Ghai R."/>
            <person name="Kavagutti S V."/>
        </authorList>
    </citation>
    <scope>NUCLEOTIDE SEQUENCE</scope>
</reference>
<accession>A0A6J5MYF3</accession>
<dbReference type="EMBL" id="LR796564">
    <property type="protein sequence ID" value="CAB4151568.1"/>
    <property type="molecule type" value="Genomic_DNA"/>
</dbReference>
<feature type="region of interest" description="Disordered" evidence="1">
    <location>
        <begin position="145"/>
        <end position="170"/>
    </location>
</feature>